<evidence type="ECO:0000313" key="3">
    <source>
        <dbReference type="Proteomes" id="UP000198582"/>
    </source>
</evidence>
<proteinExistence type="predicted"/>
<dbReference type="InterPro" id="IPR024983">
    <property type="entry name" value="CHAT_dom"/>
</dbReference>
<dbReference type="Pfam" id="PF12770">
    <property type="entry name" value="CHAT"/>
    <property type="match status" value="1"/>
</dbReference>
<protein>
    <submittedName>
        <fullName evidence="2">CHAT domain-containing protein</fullName>
    </submittedName>
</protein>
<name>A0A1H8Y4I3_9PSEU</name>
<evidence type="ECO:0000259" key="1">
    <source>
        <dbReference type="Pfam" id="PF12770"/>
    </source>
</evidence>
<gene>
    <name evidence="2" type="ORF">SAMN04489732_1119</name>
</gene>
<dbReference type="Proteomes" id="UP000198582">
    <property type="component" value="Unassembled WGS sequence"/>
</dbReference>
<dbReference type="RefSeq" id="WP_091619898.1">
    <property type="nucleotide sequence ID" value="NZ_FOEF01000011.1"/>
</dbReference>
<dbReference type="OrthoDB" id="3206999at2"/>
<dbReference type="STRING" id="394193.SAMN04489732_1119"/>
<sequence>MDETEETLRTRVMYLRWQLEGMAQAHPDRAERLAELATALLRLFTRTGEITALREAVATCRAAIALTAEDHGRYVGELRLLLQRLFETTTDLDPRSLEQALRWSRPLPGEPAAGEDAAAGLAELAAALRREFEQTDDLPTLRDAVATARRVVAAVRPDDPRRDSYRADLASLLWLLSGRDGEPAALDEAVGIMREPAEERDDRLHLLSLVLKRKYELTGDVRALREAVEVARSAVASGARDKANLADALRMLSERTSDLAMAREAVSLARAAVEEVRDTDPEWAEIQSVLAGSMTNLAGRTGDDRTIGEAVREAGRAVTATSAFHPDYLARLNVLHRALTVQYEKSAEPALLDRIVAVARDLAGTAPADHPDRGRYLSYLSGALREVFLSERENRVEDLRESVEFARQAVASTPPNHPDRAVILFGFGDVLSLFYARTRDNAALRDYTRVNSALAKMAGTSAGRRIAAAQRAASADLRLGRVRHAVEMVGLATELLPQLGFRDVDRADREHRVSAAHRLPATAAAVAIAAGRPGYAVELLEQTRGIVFSGTLDTREDAAELKRVAPGLLREFEELRDRINDADHEIAAASFGEHSRELATRREALSRQWDGLLERIRQHRSLAGFQRPTPITELCRHASSGPIVSVVADESRAFALIVRDDPADPVHVEKLPEAVTRDSVLEQAEAFRRARCVALDLDQPSRARREAQPRMLEVLAWIWENITEPVLRRLGRTEPPAPGEPWPRVWWCPVGVVTLLPLHAAGRHGSAERAASLLDRVVSSYTPSIRALAYARRAGPEATSALVVSVPEAPKSPPLAGAAEEVDLVREFIPTATIRPAADAPVRRDTVVELLREHGIVHFACHGYADLNNPSASRLLLPDHTTDPLTLHAITRLKLDGARLAYLSACSTTETNQEQADEATHLTAAFQLAGYRNVVGTLWPINDQAALKAARAFYEALTSAGAGPPDPDRAALALHHAVRTMRAWKPALPSRWAAYLHSGA</sequence>
<feature type="domain" description="CHAT" evidence="1">
    <location>
        <begin position="713"/>
        <end position="1000"/>
    </location>
</feature>
<dbReference type="EMBL" id="FOEF01000011">
    <property type="protein sequence ID" value="SEP46982.1"/>
    <property type="molecule type" value="Genomic_DNA"/>
</dbReference>
<evidence type="ECO:0000313" key="2">
    <source>
        <dbReference type="EMBL" id="SEP46982.1"/>
    </source>
</evidence>
<organism evidence="2 3">
    <name type="scientific">Amycolatopsis saalfeldensis</name>
    <dbReference type="NCBI Taxonomy" id="394193"/>
    <lineage>
        <taxon>Bacteria</taxon>
        <taxon>Bacillati</taxon>
        <taxon>Actinomycetota</taxon>
        <taxon>Actinomycetes</taxon>
        <taxon>Pseudonocardiales</taxon>
        <taxon>Pseudonocardiaceae</taxon>
        <taxon>Amycolatopsis</taxon>
    </lineage>
</organism>
<reference evidence="2 3" key="1">
    <citation type="submission" date="2016-10" db="EMBL/GenBank/DDBJ databases">
        <authorList>
            <person name="de Groot N.N."/>
        </authorList>
    </citation>
    <scope>NUCLEOTIDE SEQUENCE [LARGE SCALE GENOMIC DNA]</scope>
    <source>
        <strain evidence="2 3">DSM 44993</strain>
    </source>
</reference>
<keyword evidence="3" id="KW-1185">Reference proteome</keyword>
<dbReference type="AlphaFoldDB" id="A0A1H8Y4I3"/>
<accession>A0A1H8Y4I3</accession>